<keyword evidence="5" id="KW-1185">Reference proteome</keyword>
<evidence type="ECO:0000313" key="4">
    <source>
        <dbReference type="EMBL" id="MDC0667721.1"/>
    </source>
</evidence>
<evidence type="ECO:0000256" key="2">
    <source>
        <dbReference type="SAM" id="SignalP"/>
    </source>
</evidence>
<feature type="region of interest" description="Disordered" evidence="1">
    <location>
        <begin position="21"/>
        <end position="102"/>
    </location>
</feature>
<sequence>MPPRLASAVSLVLLAACPGDTNTSTGTDSAGTTDTTTTTTGLTEPTTDAPPTSTSTSTTTTDATATTTTSGDPPTTGTTTDAPATTDVPATTSSTTDASTTTGGAVDGELGCAPADLFDFAPFAAADCFCGDACDCYRDVPYGEGVSWNEPTLDGQQLSQAVDIYVPKDMSDMPAVLWAHANGSSKSFAANSGLANNALGPAIEAGQVVVSVEFRHPVTNYDDGAPNTDLVDAVQFIRCNAPALGIDPTRIAGLASSRGTLMVWTAVQPELADPNSPDPVKRQSSRLAGVYAAQAQTSYWGQWIADTFYDPQLHPLLLGQLPANDIALGHAVGDVTAAAPPIHLAYIDPLADLPIDAQSIGMVDPVHLPNFGDELCKAYAAAGHPEDCSVDYEVPQNMIHAGSVSFFADLFGG</sequence>
<dbReference type="InterPro" id="IPR049492">
    <property type="entry name" value="BD-FAE-like_dom"/>
</dbReference>
<protein>
    <recommendedName>
        <fullName evidence="3">BD-FAE-like domain-containing protein</fullName>
    </recommendedName>
</protein>
<feature type="domain" description="BD-FAE-like" evidence="3">
    <location>
        <begin position="163"/>
        <end position="260"/>
    </location>
</feature>
<dbReference type="Gene3D" id="3.40.50.1820">
    <property type="entry name" value="alpha/beta hydrolase"/>
    <property type="match status" value="1"/>
</dbReference>
<feature type="signal peptide" evidence="2">
    <location>
        <begin position="1"/>
        <end position="21"/>
    </location>
</feature>
<evidence type="ECO:0000256" key="1">
    <source>
        <dbReference type="SAM" id="MobiDB-lite"/>
    </source>
</evidence>
<dbReference type="SUPFAM" id="SSF53474">
    <property type="entry name" value="alpha/beta-Hydrolases"/>
    <property type="match status" value="1"/>
</dbReference>
<organism evidence="4 5">
    <name type="scientific">Nannocystis radixulma</name>
    <dbReference type="NCBI Taxonomy" id="2995305"/>
    <lineage>
        <taxon>Bacteria</taxon>
        <taxon>Pseudomonadati</taxon>
        <taxon>Myxococcota</taxon>
        <taxon>Polyangia</taxon>
        <taxon>Nannocystales</taxon>
        <taxon>Nannocystaceae</taxon>
        <taxon>Nannocystis</taxon>
    </lineage>
</organism>
<dbReference type="EMBL" id="JAQNDN010000002">
    <property type="protein sequence ID" value="MDC0667721.1"/>
    <property type="molecule type" value="Genomic_DNA"/>
</dbReference>
<evidence type="ECO:0000313" key="5">
    <source>
        <dbReference type="Proteomes" id="UP001217838"/>
    </source>
</evidence>
<dbReference type="InterPro" id="IPR029058">
    <property type="entry name" value="AB_hydrolase_fold"/>
</dbReference>
<dbReference type="RefSeq" id="WP_271996018.1">
    <property type="nucleotide sequence ID" value="NZ_JAQNDN010000002.1"/>
</dbReference>
<keyword evidence="2" id="KW-0732">Signal</keyword>
<comment type="caution">
    <text evidence="4">The sequence shown here is derived from an EMBL/GenBank/DDBJ whole genome shotgun (WGS) entry which is preliminary data.</text>
</comment>
<name>A0ABT5B0W1_9BACT</name>
<gene>
    <name evidence="4" type="ORF">POL58_08235</name>
</gene>
<dbReference type="Pfam" id="PF20434">
    <property type="entry name" value="BD-FAE"/>
    <property type="match status" value="1"/>
</dbReference>
<dbReference type="Proteomes" id="UP001217838">
    <property type="component" value="Unassembled WGS sequence"/>
</dbReference>
<evidence type="ECO:0000259" key="3">
    <source>
        <dbReference type="Pfam" id="PF20434"/>
    </source>
</evidence>
<reference evidence="4 5" key="1">
    <citation type="submission" date="2022-11" db="EMBL/GenBank/DDBJ databases">
        <title>Minimal conservation of predation-associated metabolite biosynthetic gene clusters underscores biosynthetic potential of Myxococcota including descriptions for ten novel species: Archangium lansinium sp. nov., Myxococcus landrumus sp. nov., Nannocystis bai.</title>
        <authorList>
            <person name="Ahearne A."/>
            <person name="Stevens C."/>
            <person name="Dowd S."/>
        </authorList>
    </citation>
    <scope>NUCLEOTIDE SEQUENCE [LARGE SCALE GENOMIC DNA]</scope>
    <source>
        <strain evidence="4 5">NCELM</strain>
    </source>
</reference>
<dbReference type="PROSITE" id="PS51257">
    <property type="entry name" value="PROKAR_LIPOPROTEIN"/>
    <property type="match status" value="1"/>
</dbReference>
<accession>A0ABT5B0W1</accession>
<feature type="chain" id="PRO_5045608068" description="BD-FAE-like domain-containing protein" evidence="2">
    <location>
        <begin position="22"/>
        <end position="413"/>
    </location>
</feature>
<proteinExistence type="predicted"/>